<dbReference type="EMBL" id="AACS02000008">
    <property type="protein sequence ID" value="EAU85800.2"/>
    <property type="molecule type" value="Genomic_DNA"/>
</dbReference>
<dbReference type="HOGENOM" id="CLU_387321_0_0_1"/>
<dbReference type="InParanoid" id="A8NSJ2"/>
<dbReference type="Proteomes" id="UP000001861">
    <property type="component" value="Unassembled WGS sequence"/>
</dbReference>
<dbReference type="GeneID" id="6012564"/>
<reference evidence="2 3" key="1">
    <citation type="journal article" date="2010" name="Proc. Natl. Acad. Sci. U.S.A.">
        <title>Insights into evolution of multicellular fungi from the assembled chromosomes of the mushroom Coprinopsis cinerea (Coprinus cinereus).</title>
        <authorList>
            <person name="Stajich J.E."/>
            <person name="Wilke S.K."/>
            <person name="Ahren D."/>
            <person name="Au C.H."/>
            <person name="Birren B.W."/>
            <person name="Borodovsky M."/>
            <person name="Burns C."/>
            <person name="Canback B."/>
            <person name="Casselton L.A."/>
            <person name="Cheng C.K."/>
            <person name="Deng J."/>
            <person name="Dietrich F.S."/>
            <person name="Fargo D.C."/>
            <person name="Farman M.L."/>
            <person name="Gathman A.C."/>
            <person name="Goldberg J."/>
            <person name="Guigo R."/>
            <person name="Hoegger P.J."/>
            <person name="Hooker J.B."/>
            <person name="Huggins A."/>
            <person name="James T.Y."/>
            <person name="Kamada T."/>
            <person name="Kilaru S."/>
            <person name="Kodira C."/>
            <person name="Kues U."/>
            <person name="Kupfer D."/>
            <person name="Kwan H.S."/>
            <person name="Lomsadze A."/>
            <person name="Li W."/>
            <person name="Lilly W.W."/>
            <person name="Ma L.J."/>
            <person name="Mackey A.J."/>
            <person name="Manning G."/>
            <person name="Martin F."/>
            <person name="Muraguchi H."/>
            <person name="Natvig D.O."/>
            <person name="Palmerini H."/>
            <person name="Ramesh M.A."/>
            <person name="Rehmeyer C.J."/>
            <person name="Roe B.A."/>
            <person name="Shenoy N."/>
            <person name="Stanke M."/>
            <person name="Ter-Hovhannisyan V."/>
            <person name="Tunlid A."/>
            <person name="Velagapudi R."/>
            <person name="Vision T.J."/>
            <person name="Zeng Q."/>
            <person name="Zolan M.E."/>
            <person name="Pukkila P.J."/>
        </authorList>
    </citation>
    <scope>NUCLEOTIDE SEQUENCE [LARGE SCALE GENOMIC DNA]</scope>
    <source>
        <strain evidence="3">Okayama-7 / 130 / ATCC MYA-4618 / FGSC 9003</strain>
    </source>
</reference>
<evidence type="ECO:0000256" key="1">
    <source>
        <dbReference type="SAM" id="MobiDB-lite"/>
    </source>
</evidence>
<protein>
    <submittedName>
        <fullName evidence="2">Uncharacterized protein</fullName>
    </submittedName>
</protein>
<dbReference type="AlphaFoldDB" id="A8NSJ2"/>
<feature type="region of interest" description="Disordered" evidence="1">
    <location>
        <begin position="287"/>
        <end position="312"/>
    </location>
</feature>
<dbReference type="RefSeq" id="XP_001836024.2">
    <property type="nucleotide sequence ID" value="XM_001835972.2"/>
</dbReference>
<feature type="region of interest" description="Disordered" evidence="1">
    <location>
        <begin position="167"/>
        <end position="218"/>
    </location>
</feature>
<proteinExistence type="predicted"/>
<feature type="compositionally biased region" description="Polar residues" evidence="1">
    <location>
        <begin position="201"/>
        <end position="216"/>
    </location>
</feature>
<feature type="region of interest" description="Disordered" evidence="1">
    <location>
        <begin position="83"/>
        <end position="135"/>
    </location>
</feature>
<evidence type="ECO:0000313" key="2">
    <source>
        <dbReference type="EMBL" id="EAU85800.2"/>
    </source>
</evidence>
<evidence type="ECO:0000313" key="3">
    <source>
        <dbReference type="Proteomes" id="UP000001861"/>
    </source>
</evidence>
<keyword evidence="3" id="KW-1185">Reference proteome</keyword>
<name>A8NSJ2_COPC7</name>
<gene>
    <name evidence="2" type="ORF">CC1G_05017</name>
</gene>
<dbReference type="KEGG" id="cci:CC1G_05017"/>
<sequence length="713" mass="76765">MQRVWDALAQAARELPLNFVYDSFSSPRQIRSDTLFRAEFKKHVDAAQITDNAVDLWRTGPVEVKHAFTKCAAEIRKNFPGELEASSDTSLNPGKQSVWKLGPQRASPSSSSLSSGRRQPVHRQPSPAPSHNSVESMVHVWHRQNPGKSSKDGRRVVNPALHKSSAVLVLSGRQTGPVRRARTSRSISPRLRYAGERPLSRGSTASRPSTPTNASDQALDITPFISRTETLVPCPLLDDALVPQACSVPTQGQTDGRHSFPSASGSILCEQQGHSDLATHQFTPSLVNPPGGPSKSAGVQETGRGVHLGPDITDPEKLALQEPKLRIVIIPVDPKLGNPGDSNITSGSRPGSSISGNLDACLDPDPQAAWTAAQDFSSHPLVFADTQPPPFDDAPLESSVRSLDQNIWITSYNPLPAGQRQQSQPLMFDPLLGNPAPFGRESAFGNQLGSPGMGETLQQPFDPTYPTQGVTQLGQDGTFARPSTYPLWNLAHAPAMEETPGTHQECLPLPDSEWSADGTDARLIDQFTISQHDGIQGFAHPDYGPFQSFAGATMPLEDGQHNLIPLFIGYQPPNFGGPVFGQQNGLHGLHFPGEPIIEQNAWDPHVGRIDSGPFLDSSISNTFSDDCTMLDPGTTGSSSAFTDYGGESDAVDLNPSHSAPSAWSVDYYTAPNEQGPRPGQLGFFAMDEEPQAFDTPTIGSSDSLPVFEPQYLV</sequence>
<comment type="caution">
    <text evidence="2">The sequence shown here is derived from an EMBL/GenBank/DDBJ whole genome shotgun (WGS) entry which is preliminary data.</text>
</comment>
<accession>A8NSJ2</accession>
<dbReference type="VEuPathDB" id="FungiDB:CC1G_05017"/>
<feature type="compositionally biased region" description="Polar residues" evidence="1">
    <location>
        <begin position="86"/>
        <end position="95"/>
    </location>
</feature>
<organism evidence="2 3">
    <name type="scientific">Coprinopsis cinerea (strain Okayama-7 / 130 / ATCC MYA-4618 / FGSC 9003)</name>
    <name type="common">Inky cap fungus</name>
    <name type="synonym">Hormographiella aspergillata</name>
    <dbReference type="NCBI Taxonomy" id="240176"/>
    <lineage>
        <taxon>Eukaryota</taxon>
        <taxon>Fungi</taxon>
        <taxon>Dikarya</taxon>
        <taxon>Basidiomycota</taxon>
        <taxon>Agaricomycotina</taxon>
        <taxon>Agaricomycetes</taxon>
        <taxon>Agaricomycetidae</taxon>
        <taxon>Agaricales</taxon>
        <taxon>Agaricineae</taxon>
        <taxon>Psathyrellaceae</taxon>
        <taxon>Coprinopsis</taxon>
    </lineage>
</organism>